<protein>
    <submittedName>
        <fullName evidence="5">Transcription factor A, mitochondrial</fullName>
    </submittedName>
</protein>
<dbReference type="EMBL" id="GEDV01004772">
    <property type="protein sequence ID" value="JAP83785.1"/>
    <property type="molecule type" value="Transcribed_RNA"/>
</dbReference>
<dbReference type="PANTHER" id="PTHR48112">
    <property type="entry name" value="HIGH MOBILITY GROUP PROTEIN DSP1"/>
    <property type="match status" value="1"/>
</dbReference>
<evidence type="ECO:0000313" key="5">
    <source>
        <dbReference type="EMBL" id="JAP83785.1"/>
    </source>
</evidence>
<dbReference type="GO" id="GO:0003677">
    <property type="term" value="F:DNA binding"/>
    <property type="evidence" value="ECO:0007669"/>
    <property type="project" value="UniProtKB-UniRule"/>
</dbReference>
<feature type="DNA-binding region" description="HMG box" evidence="2">
    <location>
        <begin position="55"/>
        <end position="123"/>
    </location>
</feature>
<dbReference type="SUPFAM" id="SSF47095">
    <property type="entry name" value="HMG-box"/>
    <property type="match status" value="2"/>
</dbReference>
<dbReference type="InterPro" id="IPR036910">
    <property type="entry name" value="HMG_box_dom_sf"/>
</dbReference>
<evidence type="ECO:0000256" key="1">
    <source>
        <dbReference type="ARBA" id="ARBA00023125"/>
    </source>
</evidence>
<evidence type="ECO:0000256" key="3">
    <source>
        <dbReference type="SAM" id="Coils"/>
    </source>
</evidence>
<keyword evidence="2" id="KW-0539">Nucleus</keyword>
<proteinExistence type="predicted"/>
<keyword evidence="1 2" id="KW-0238">DNA-binding</keyword>
<feature type="coiled-coil region" evidence="3">
    <location>
        <begin position="105"/>
        <end position="132"/>
    </location>
</feature>
<dbReference type="AlphaFoldDB" id="A0A131YZ64"/>
<dbReference type="Pfam" id="PF09011">
    <property type="entry name" value="HMG_box_2"/>
    <property type="match status" value="1"/>
</dbReference>
<dbReference type="SMART" id="SM00398">
    <property type="entry name" value="HMG"/>
    <property type="match status" value="2"/>
</dbReference>
<accession>A0A131YZ64</accession>
<name>A0A131YZ64_RHIAP</name>
<feature type="domain" description="HMG box" evidence="4">
    <location>
        <begin position="160"/>
        <end position="249"/>
    </location>
</feature>
<dbReference type="PROSITE" id="PS50118">
    <property type="entry name" value="HMG_BOX_2"/>
    <property type="match status" value="2"/>
</dbReference>
<dbReference type="GO" id="GO:0006357">
    <property type="term" value="P:regulation of transcription by RNA polymerase II"/>
    <property type="evidence" value="ECO:0007669"/>
    <property type="project" value="TreeGrafter"/>
</dbReference>
<dbReference type="Pfam" id="PF00505">
    <property type="entry name" value="HMG_box"/>
    <property type="match status" value="1"/>
</dbReference>
<dbReference type="Gene3D" id="1.10.30.10">
    <property type="entry name" value="High mobility group box domain"/>
    <property type="match status" value="2"/>
</dbReference>
<dbReference type="PANTHER" id="PTHR48112:SF22">
    <property type="entry name" value="MITOCHONDRIAL TRANSCRIPTION FACTOR A, ISOFORM B"/>
    <property type="match status" value="1"/>
</dbReference>
<feature type="domain" description="HMG box" evidence="4">
    <location>
        <begin position="55"/>
        <end position="123"/>
    </location>
</feature>
<dbReference type="GO" id="GO:0005634">
    <property type="term" value="C:nucleus"/>
    <property type="evidence" value="ECO:0007669"/>
    <property type="project" value="UniProtKB-UniRule"/>
</dbReference>
<keyword evidence="3" id="KW-0175">Coiled coil</keyword>
<sequence>MALSMSAVWRGFLTNKQIIGRSIGATSCCARLTQNSARGFATQKHSSTGTVPPAPKRPPSGFILFVTDARKTVLKENPALTPTEVIKAVAGKWKTADDVTKNKYAALARERFEQYEKEKAAYTSQLTEQQREALEEVRLDKKLKLTKRRLNDKLKELDKPKGARSAYVLFATEMRKKLQEKPPKSAVGSSISSWFLGKLPSKSEVPSPQEMMTQLGAMWKQLPEEKKQTYLHRADEDKLRYEREMKAWSQRLEKEGQSDVLNDLREDIREIRKSKHGSARKTVA</sequence>
<evidence type="ECO:0000256" key="2">
    <source>
        <dbReference type="PROSITE-ProRule" id="PRU00267"/>
    </source>
</evidence>
<dbReference type="InterPro" id="IPR050342">
    <property type="entry name" value="HMGB"/>
</dbReference>
<dbReference type="InterPro" id="IPR009071">
    <property type="entry name" value="HMG_box_dom"/>
</dbReference>
<evidence type="ECO:0000259" key="4">
    <source>
        <dbReference type="PROSITE" id="PS50118"/>
    </source>
</evidence>
<reference evidence="5" key="1">
    <citation type="journal article" date="2016" name="Ticks Tick Borne Dis.">
        <title>De novo assembly and annotation of the salivary gland transcriptome of Rhipicephalus appendiculatus male and female ticks during blood feeding.</title>
        <authorList>
            <person name="de Castro M.H."/>
            <person name="de Klerk D."/>
            <person name="Pienaar R."/>
            <person name="Latif A.A."/>
            <person name="Rees D.J."/>
            <person name="Mans B.J."/>
        </authorList>
    </citation>
    <scope>NUCLEOTIDE SEQUENCE</scope>
    <source>
        <tissue evidence="5">Salivary glands</tissue>
    </source>
</reference>
<feature type="DNA-binding region" description="HMG box" evidence="2">
    <location>
        <begin position="160"/>
        <end position="249"/>
    </location>
</feature>
<organism evidence="5">
    <name type="scientific">Rhipicephalus appendiculatus</name>
    <name type="common">Brown ear tick</name>
    <dbReference type="NCBI Taxonomy" id="34631"/>
    <lineage>
        <taxon>Eukaryota</taxon>
        <taxon>Metazoa</taxon>
        <taxon>Ecdysozoa</taxon>
        <taxon>Arthropoda</taxon>
        <taxon>Chelicerata</taxon>
        <taxon>Arachnida</taxon>
        <taxon>Acari</taxon>
        <taxon>Parasitiformes</taxon>
        <taxon>Ixodida</taxon>
        <taxon>Ixodoidea</taxon>
        <taxon>Ixodidae</taxon>
        <taxon>Rhipicephalinae</taxon>
        <taxon>Rhipicephalus</taxon>
        <taxon>Rhipicephalus</taxon>
    </lineage>
</organism>